<proteinExistence type="predicted"/>
<reference evidence="1" key="2">
    <citation type="submission" date="2020-11" db="EMBL/GenBank/DDBJ databases">
        <authorList>
            <person name="McCartney M.A."/>
            <person name="Auch B."/>
            <person name="Kono T."/>
            <person name="Mallez S."/>
            <person name="Becker A."/>
            <person name="Gohl D.M."/>
            <person name="Silverstein K.A.T."/>
            <person name="Koren S."/>
            <person name="Bechman K.B."/>
            <person name="Herman A."/>
            <person name="Abrahante J.E."/>
            <person name="Garbe J."/>
        </authorList>
    </citation>
    <scope>NUCLEOTIDE SEQUENCE</scope>
    <source>
        <strain evidence="1">Duluth1</strain>
        <tissue evidence="1">Whole animal</tissue>
    </source>
</reference>
<protein>
    <submittedName>
        <fullName evidence="1">Uncharacterized protein</fullName>
    </submittedName>
</protein>
<evidence type="ECO:0000313" key="1">
    <source>
        <dbReference type="EMBL" id="KAH3793890.1"/>
    </source>
</evidence>
<accession>A0A9D4FC55</accession>
<reference evidence="1" key="1">
    <citation type="journal article" date="2019" name="bioRxiv">
        <title>The Genome of the Zebra Mussel, Dreissena polymorpha: A Resource for Invasive Species Research.</title>
        <authorList>
            <person name="McCartney M.A."/>
            <person name="Auch B."/>
            <person name="Kono T."/>
            <person name="Mallez S."/>
            <person name="Zhang Y."/>
            <person name="Obille A."/>
            <person name="Becker A."/>
            <person name="Abrahante J.E."/>
            <person name="Garbe J."/>
            <person name="Badalamenti J.P."/>
            <person name="Herman A."/>
            <person name="Mangelson H."/>
            <person name="Liachko I."/>
            <person name="Sullivan S."/>
            <person name="Sone E.D."/>
            <person name="Koren S."/>
            <person name="Silverstein K.A.T."/>
            <person name="Beckman K.B."/>
            <person name="Gohl D.M."/>
        </authorList>
    </citation>
    <scope>NUCLEOTIDE SEQUENCE</scope>
    <source>
        <strain evidence="1">Duluth1</strain>
        <tissue evidence="1">Whole animal</tissue>
    </source>
</reference>
<name>A0A9D4FC55_DREPO</name>
<evidence type="ECO:0000313" key="2">
    <source>
        <dbReference type="Proteomes" id="UP000828390"/>
    </source>
</evidence>
<organism evidence="1 2">
    <name type="scientific">Dreissena polymorpha</name>
    <name type="common">Zebra mussel</name>
    <name type="synonym">Mytilus polymorpha</name>
    <dbReference type="NCBI Taxonomy" id="45954"/>
    <lineage>
        <taxon>Eukaryota</taxon>
        <taxon>Metazoa</taxon>
        <taxon>Spiralia</taxon>
        <taxon>Lophotrochozoa</taxon>
        <taxon>Mollusca</taxon>
        <taxon>Bivalvia</taxon>
        <taxon>Autobranchia</taxon>
        <taxon>Heteroconchia</taxon>
        <taxon>Euheterodonta</taxon>
        <taxon>Imparidentia</taxon>
        <taxon>Neoheterodontei</taxon>
        <taxon>Myida</taxon>
        <taxon>Dreissenoidea</taxon>
        <taxon>Dreissenidae</taxon>
        <taxon>Dreissena</taxon>
    </lineage>
</organism>
<dbReference type="PANTHER" id="PTHR46670:SF3">
    <property type="entry name" value="ENDONUCLEASE_EXONUCLEASE_PHOSPHATASE DOMAIN-CONTAINING PROTEIN"/>
    <property type="match status" value="1"/>
</dbReference>
<dbReference type="Proteomes" id="UP000828390">
    <property type="component" value="Unassembled WGS sequence"/>
</dbReference>
<comment type="caution">
    <text evidence="1">The sequence shown here is derived from an EMBL/GenBank/DDBJ whole genome shotgun (WGS) entry which is preliminary data.</text>
</comment>
<dbReference type="AlphaFoldDB" id="A0A9D4FC55"/>
<gene>
    <name evidence="1" type="ORF">DPMN_147414</name>
</gene>
<dbReference type="PANTHER" id="PTHR46670">
    <property type="entry name" value="ENDO/EXONUCLEASE/PHOSPHATASE DOMAIN-CONTAINING PROTEIN"/>
    <property type="match status" value="1"/>
</dbReference>
<dbReference type="EMBL" id="JAIWYP010000007">
    <property type="protein sequence ID" value="KAH3793890.1"/>
    <property type="molecule type" value="Genomic_DNA"/>
</dbReference>
<keyword evidence="2" id="KW-1185">Reference proteome</keyword>
<sequence>MMQHVKEPTHVRGHTLDVVITRDTEDTVSNVDVTDPGHSVSSGNISYDHYAVILNARASKPANVRKTVIFRKLRDINIKTFKQDIRKSEIQYENIHYSIGRQTCSTKNKIYNPAADLPVVHR</sequence>